<feature type="domain" description="Ig-like" evidence="15">
    <location>
        <begin position="175"/>
        <end position="263"/>
    </location>
</feature>
<evidence type="ECO:0000256" key="10">
    <source>
        <dbReference type="ARBA" id="ARBA00023157"/>
    </source>
</evidence>
<evidence type="ECO:0000256" key="6">
    <source>
        <dbReference type="ARBA" id="ARBA00022737"/>
    </source>
</evidence>
<dbReference type="InterPro" id="IPR041267">
    <property type="entry name" value="NLRP_HD2"/>
</dbReference>
<keyword evidence="10" id="KW-1015">Disulfide bond</keyword>
<dbReference type="GO" id="GO:0005524">
    <property type="term" value="F:ATP binding"/>
    <property type="evidence" value="ECO:0007669"/>
    <property type="project" value="UniProtKB-KW"/>
</dbReference>
<dbReference type="Gene3D" id="3.80.10.10">
    <property type="entry name" value="Ribonuclease Inhibitor"/>
    <property type="match status" value="3"/>
</dbReference>
<dbReference type="PANTHER" id="PTHR24106">
    <property type="entry name" value="NACHT, LRR AND CARD DOMAINS-CONTAINING"/>
    <property type="match status" value="1"/>
</dbReference>
<dbReference type="Pfam" id="PF14484">
    <property type="entry name" value="FISNA"/>
    <property type="match status" value="1"/>
</dbReference>
<dbReference type="InterPro" id="IPR006553">
    <property type="entry name" value="Leu-rich_rpt_Cys-con_subtyp"/>
</dbReference>
<dbReference type="SMART" id="SM00368">
    <property type="entry name" value="LRR_RI"/>
    <property type="match status" value="18"/>
</dbReference>
<dbReference type="FunFam" id="2.60.40.10:FF:000142">
    <property type="entry name" value="V-set domain-containing T-cell activation inhibitor 1"/>
    <property type="match status" value="1"/>
</dbReference>
<dbReference type="SUPFAM" id="SSF48726">
    <property type="entry name" value="Immunoglobulin"/>
    <property type="match status" value="2"/>
</dbReference>
<dbReference type="InterPro" id="IPR032675">
    <property type="entry name" value="LRR_dom_sf"/>
</dbReference>
<evidence type="ECO:0000313" key="18">
    <source>
        <dbReference type="Proteomes" id="UP000694580"/>
    </source>
</evidence>
<name>A0AAY4ECP7_9TELE</name>
<evidence type="ECO:0000259" key="16">
    <source>
        <dbReference type="PROSITE" id="PS50837"/>
    </source>
</evidence>
<evidence type="ECO:0000256" key="11">
    <source>
        <dbReference type="ARBA" id="ARBA00023180"/>
    </source>
</evidence>
<dbReference type="InterPro" id="IPR001611">
    <property type="entry name" value="Leu-rich_rpt"/>
</dbReference>
<keyword evidence="5" id="KW-0732">Signal</keyword>
<dbReference type="FunFam" id="3.40.50.300:FF:000210">
    <property type="entry name" value="Si:dkey-16p6.1"/>
    <property type="match status" value="1"/>
</dbReference>
<evidence type="ECO:0000256" key="4">
    <source>
        <dbReference type="ARBA" id="ARBA00022614"/>
    </source>
</evidence>
<dbReference type="GO" id="GO:0050863">
    <property type="term" value="P:regulation of T cell activation"/>
    <property type="evidence" value="ECO:0007669"/>
    <property type="project" value="UniProtKB-ARBA"/>
</dbReference>
<dbReference type="SUPFAM" id="SSF52047">
    <property type="entry name" value="RNI-like"/>
    <property type="match status" value="2"/>
</dbReference>
<evidence type="ECO:0000256" key="12">
    <source>
        <dbReference type="ARBA" id="ARBA00023319"/>
    </source>
</evidence>
<dbReference type="GO" id="GO:0005737">
    <property type="term" value="C:cytoplasm"/>
    <property type="evidence" value="ECO:0007669"/>
    <property type="project" value="UniProtKB-SubCell"/>
</dbReference>
<protein>
    <submittedName>
        <fullName evidence="17">Uncharacterized protein</fullName>
    </submittedName>
</protein>
<evidence type="ECO:0000256" key="7">
    <source>
        <dbReference type="ARBA" id="ARBA00022741"/>
    </source>
</evidence>
<dbReference type="InterPro" id="IPR013783">
    <property type="entry name" value="Ig-like_fold"/>
</dbReference>
<dbReference type="Pfam" id="PF22705">
    <property type="entry name" value="C2-set_3"/>
    <property type="match status" value="1"/>
</dbReference>
<keyword evidence="14" id="KW-0812">Transmembrane</keyword>
<feature type="transmembrane region" description="Helical" evidence="14">
    <location>
        <begin position="271"/>
        <end position="289"/>
    </location>
</feature>
<feature type="domain" description="Ig-like" evidence="15">
    <location>
        <begin position="72"/>
        <end position="169"/>
    </location>
</feature>
<evidence type="ECO:0000256" key="14">
    <source>
        <dbReference type="SAM" id="Phobius"/>
    </source>
</evidence>
<evidence type="ECO:0000259" key="15">
    <source>
        <dbReference type="PROSITE" id="PS50835"/>
    </source>
</evidence>
<keyword evidence="18" id="KW-1185">Reference proteome</keyword>
<evidence type="ECO:0000256" key="1">
    <source>
        <dbReference type="ARBA" id="ARBA00004370"/>
    </source>
</evidence>
<comment type="subcellular location">
    <subcellularLocation>
        <location evidence="2">Cytoplasm</location>
    </subcellularLocation>
    <subcellularLocation>
        <location evidence="1">Membrane</location>
    </subcellularLocation>
</comment>
<keyword evidence="14" id="KW-1133">Transmembrane helix</keyword>
<dbReference type="Ensembl" id="ENSDCDT00010065997.1">
    <property type="protein sequence ID" value="ENSDCDP00010055397.1"/>
    <property type="gene ID" value="ENSDCDG00010031795.1"/>
</dbReference>
<dbReference type="Pfam" id="PF05729">
    <property type="entry name" value="NACHT"/>
    <property type="match status" value="1"/>
</dbReference>
<dbReference type="InterPro" id="IPR027417">
    <property type="entry name" value="P-loop_NTPase"/>
</dbReference>
<dbReference type="Gene3D" id="2.60.40.10">
    <property type="entry name" value="Immunoglobulins"/>
    <property type="match status" value="2"/>
</dbReference>
<keyword evidence="3" id="KW-0963">Cytoplasm</keyword>
<dbReference type="GO" id="GO:0016020">
    <property type="term" value="C:membrane"/>
    <property type="evidence" value="ECO:0007669"/>
    <property type="project" value="UniProtKB-SubCell"/>
</dbReference>
<dbReference type="InterPro" id="IPR036179">
    <property type="entry name" value="Ig-like_dom_sf"/>
</dbReference>
<feature type="region of interest" description="Disordered" evidence="13">
    <location>
        <begin position="766"/>
        <end position="787"/>
    </location>
</feature>
<evidence type="ECO:0000256" key="13">
    <source>
        <dbReference type="SAM" id="MobiDB-lite"/>
    </source>
</evidence>
<dbReference type="GO" id="GO:1903037">
    <property type="term" value="P:regulation of leukocyte cell-cell adhesion"/>
    <property type="evidence" value="ECO:0007669"/>
    <property type="project" value="UniProtKB-ARBA"/>
</dbReference>
<dbReference type="InterPro" id="IPR051261">
    <property type="entry name" value="NLR"/>
</dbReference>
<dbReference type="InterPro" id="IPR013106">
    <property type="entry name" value="Ig_V-set"/>
</dbReference>
<dbReference type="Pfam" id="PF17776">
    <property type="entry name" value="NLRC4_HD2"/>
    <property type="match status" value="1"/>
</dbReference>
<dbReference type="PROSITE" id="PS50837">
    <property type="entry name" value="NACHT"/>
    <property type="match status" value="1"/>
</dbReference>
<dbReference type="GeneTree" id="ENSGT01150000286911"/>
<evidence type="ECO:0000256" key="9">
    <source>
        <dbReference type="ARBA" id="ARBA00023136"/>
    </source>
</evidence>
<dbReference type="SMART" id="SM00409">
    <property type="entry name" value="IG"/>
    <property type="match status" value="1"/>
</dbReference>
<dbReference type="Pfam" id="PF17779">
    <property type="entry name" value="WHD_NOD2"/>
    <property type="match status" value="1"/>
</dbReference>
<dbReference type="FunFam" id="3.80.10.10:FF:000100">
    <property type="entry name" value="Si:dkey-11n14.1"/>
    <property type="match status" value="1"/>
</dbReference>
<evidence type="ECO:0000313" key="17">
    <source>
        <dbReference type="Ensembl" id="ENSDCDP00010055397.1"/>
    </source>
</evidence>
<dbReference type="Pfam" id="PF07686">
    <property type="entry name" value="V-set"/>
    <property type="match status" value="1"/>
</dbReference>
<keyword evidence="11" id="KW-0325">Glycoprotein</keyword>
<keyword evidence="4" id="KW-0433">Leucine-rich repeat</keyword>
<keyword evidence="7" id="KW-0547">Nucleotide-binding</keyword>
<evidence type="ECO:0000256" key="5">
    <source>
        <dbReference type="ARBA" id="ARBA00022729"/>
    </source>
</evidence>
<dbReference type="PROSITE" id="PS51450">
    <property type="entry name" value="LRR"/>
    <property type="match status" value="5"/>
</dbReference>
<dbReference type="PROSITE" id="PS50835">
    <property type="entry name" value="IG_LIKE"/>
    <property type="match status" value="2"/>
</dbReference>
<proteinExistence type="predicted"/>
<keyword evidence="6" id="KW-0677">Repeat</keyword>
<dbReference type="InterPro" id="IPR041075">
    <property type="entry name" value="NOD1/2_WH"/>
</dbReference>
<dbReference type="InterPro" id="IPR007111">
    <property type="entry name" value="NACHT_NTPase"/>
</dbReference>
<keyword evidence="12" id="KW-0393">Immunoglobulin domain</keyword>
<keyword evidence="8" id="KW-0067">ATP-binding</keyword>
<reference evidence="17 18" key="1">
    <citation type="submission" date="2020-06" db="EMBL/GenBank/DDBJ databases">
        <authorList>
            <consortium name="Wellcome Sanger Institute Data Sharing"/>
        </authorList>
    </citation>
    <scope>NUCLEOTIDE SEQUENCE [LARGE SCALE GENOMIC DNA]</scope>
</reference>
<keyword evidence="9 14" id="KW-0472">Membrane</keyword>
<dbReference type="SMART" id="SM00367">
    <property type="entry name" value="LRR_CC"/>
    <property type="match status" value="10"/>
</dbReference>
<dbReference type="Proteomes" id="UP000694580">
    <property type="component" value="Chromosome 14"/>
</dbReference>
<dbReference type="Gene3D" id="3.40.50.300">
    <property type="entry name" value="P-loop containing nucleotide triphosphate hydrolases"/>
    <property type="match status" value="1"/>
</dbReference>
<gene>
    <name evidence="17" type="primary">LOC114803117</name>
</gene>
<dbReference type="Pfam" id="PF13516">
    <property type="entry name" value="LRR_6"/>
    <property type="match status" value="11"/>
</dbReference>
<dbReference type="InterPro" id="IPR007110">
    <property type="entry name" value="Ig-like_dom"/>
</dbReference>
<organism evidence="17 18">
    <name type="scientific">Denticeps clupeoides</name>
    <name type="common">denticle herring</name>
    <dbReference type="NCBI Taxonomy" id="299321"/>
    <lineage>
        <taxon>Eukaryota</taxon>
        <taxon>Metazoa</taxon>
        <taxon>Chordata</taxon>
        <taxon>Craniata</taxon>
        <taxon>Vertebrata</taxon>
        <taxon>Euteleostomi</taxon>
        <taxon>Actinopterygii</taxon>
        <taxon>Neopterygii</taxon>
        <taxon>Teleostei</taxon>
        <taxon>Clupei</taxon>
        <taxon>Clupeiformes</taxon>
        <taxon>Denticipitoidei</taxon>
        <taxon>Denticipitidae</taxon>
        <taxon>Denticeps</taxon>
    </lineage>
</organism>
<reference evidence="17" key="2">
    <citation type="submission" date="2025-08" db="UniProtKB">
        <authorList>
            <consortium name="Ensembl"/>
        </authorList>
    </citation>
    <scope>IDENTIFICATION</scope>
</reference>
<evidence type="ECO:0000256" key="8">
    <source>
        <dbReference type="ARBA" id="ARBA00022840"/>
    </source>
</evidence>
<evidence type="ECO:0000256" key="3">
    <source>
        <dbReference type="ARBA" id="ARBA00022490"/>
    </source>
</evidence>
<feature type="domain" description="NACHT" evidence="16">
    <location>
        <begin position="374"/>
        <end position="509"/>
    </location>
</feature>
<dbReference type="SMART" id="SM01288">
    <property type="entry name" value="FISNA"/>
    <property type="match status" value="1"/>
</dbReference>
<evidence type="ECO:0000256" key="2">
    <source>
        <dbReference type="ARBA" id="ARBA00004496"/>
    </source>
</evidence>
<reference evidence="17" key="3">
    <citation type="submission" date="2025-09" db="UniProtKB">
        <authorList>
            <consortium name="Ensembl"/>
        </authorList>
    </citation>
    <scope>IDENTIFICATION</scope>
</reference>
<accession>A0AAY4ECP7</accession>
<sequence length="1395" mass="155784">MLVGRRSEPVAHVWSMLTGNSGRLFEICKKKVELTSMMKFCLILLILQWTTESNAEKFQVVGPAGTVVAVVGEDLILPCSLKPNISAVDMSVEWSLADSDDVVHLYHYGVDDLQKQIPSYKQRTTLFREQLKRGNASLKLSRVQISDGQKYRCIVVSDTGNGVVSVQVVVVGTKPVVSAEGHRDGRVSLVCESTGWNPAPEVEWLDSEGKILPAEPTESHRVTEDFSVKRRVTVEEGDTHKNISLICRVSFHKHTKEEQIHVPRAHHWKNLLCVFIPLAVIVAVIGFLLQKEEKIKTTVMSTHKANMKKQFQKIVKDKESALERIYTELYFTEGDGDEVNEGNIGASHSRRTQDNVINCSNIFKSSPGREKKIRTVVTKGVSGIGKSLSVQKVVLDWAEGKADQDIDFMFVLPFSEMNLMKDEQYSLYQLLLHHHPAIKDLKYLKMLDYYKIVIIFDGLDENRLQLQFEDNKKLCDVTETSSVETLITNIIQKNLLPFALIWITSRPAAAQKIPSSYIHRWTEIQGFSDTEKEENFRKRISDETQVDKIISHIQTSGSLYTMCYRPIFCWISATVLQDVLLREDSTEIPRSLTEIFIHFLIIQTKKNQQQNCDERNGATRQELLQSDKDVILKWSKLAFTQLGKRNLWFYEEDLTECGIDITNAPVNSGIFTEVSVYQQKKVFSFVHEIIQEFLAAFYVFYCYMSRNMEPLESFLTEQNRISPDDLLNAAEDKYLQSENRHLDLFLHFLLGISLESNQKLLQDLLPQTESSSESQKNKDTENSRTTVSTETGRNFLFGMFGMKDASLHEETDRYLRSDELSPAHCSVLACMILVSEDVLEEFDLQEYRTDNEGRHRLIMALRNSRKARLRGCSLTDTSCSVLSSVLTSNSSSLRELDLSDNNLQDSGVKLLSTALEHPNCKLETLQLRGCSLTDTSCSVLSSVLTSNSSSLRELDLSNNNLQDSGVELLSTALEHPNCKLETLQLCGCSLTDTSCSVLSSVLTSNSSSLRELDLSDNKLQDSGVKLLSTGLEHPNCKLETLQLSGCSLSAASCSVLSSVLTSNSSSLRKLDLNYNKLQDSGVKLLSTALEHPNCKLETLQLCGCSLTDTSCSVLSSVLTSNSSSLRELDLSDNKLQDSGVKLLSTALEHPNCKLETLQLCGCSLTDTSCSVLSSVLTSNSSSLRKLDLSYNYKLQNSGVKLLSTALEHPNCKLETLQLQLCSLTDTSCSVLSSVLTSNSSSLRKLDLSYNYNLQDSGVKLLSTALEHPNCKLETLQLQRCSLTDTSCSVLSSVLTSNSSSLRELDLSNNKLQNSGMKLLSTALEHPNCKLETLQLRGCSLTDTSCSVLSSVLTSNSSSLRELDLSDNKLQDSGVKLLSTALKHPNCKLETLHIYR</sequence>
<dbReference type="InterPro" id="IPR053896">
    <property type="entry name" value="BTN3A2-like_Ig-C"/>
</dbReference>
<dbReference type="InterPro" id="IPR029495">
    <property type="entry name" value="NACHT-assoc"/>
</dbReference>
<dbReference type="InterPro" id="IPR003599">
    <property type="entry name" value="Ig_sub"/>
</dbReference>